<accession>A0A1G6K946</accession>
<dbReference type="PANTHER" id="PTHR33495">
    <property type="entry name" value="ANTI-SIGMA FACTOR ANTAGONIST TM_1081-RELATED-RELATED"/>
    <property type="match status" value="1"/>
</dbReference>
<dbReference type="NCBIfam" id="TIGR00377">
    <property type="entry name" value="ant_ant_sig"/>
    <property type="match status" value="1"/>
</dbReference>
<name>A0A1G6K946_9FIRM</name>
<comment type="similarity">
    <text evidence="1 2">Belongs to the anti-sigma-factor antagonist family.</text>
</comment>
<proteinExistence type="inferred from homology"/>
<dbReference type="Gene3D" id="3.30.750.24">
    <property type="entry name" value="STAS domain"/>
    <property type="match status" value="1"/>
</dbReference>
<dbReference type="AlphaFoldDB" id="A0A1G6K946"/>
<evidence type="ECO:0000313" key="5">
    <source>
        <dbReference type="Proteomes" id="UP000198943"/>
    </source>
</evidence>
<dbReference type="RefSeq" id="WP_093729823.1">
    <property type="nucleotide sequence ID" value="NZ_FMYW01000004.1"/>
</dbReference>
<dbReference type="PANTHER" id="PTHR33495:SF14">
    <property type="entry name" value="ANTI-SIGMA FACTOR ANTAGONIST"/>
    <property type="match status" value="1"/>
</dbReference>
<sequence length="99" mass="10794">MEIRKEKNGNALILHLSGKLAIKESQALDQVVRSELSGITDLTLDMTEVPYISSAGLRVLIIAQNMMDEVGGTLTITHVSEMVGSVLELTGFSDFMKIE</sequence>
<organism evidence="4 5">
    <name type="scientific">Succiniclasticum ruminis</name>
    <dbReference type="NCBI Taxonomy" id="40841"/>
    <lineage>
        <taxon>Bacteria</taxon>
        <taxon>Bacillati</taxon>
        <taxon>Bacillota</taxon>
        <taxon>Negativicutes</taxon>
        <taxon>Acidaminococcales</taxon>
        <taxon>Acidaminococcaceae</taxon>
        <taxon>Succiniclasticum</taxon>
    </lineage>
</organism>
<dbReference type="InterPro" id="IPR003658">
    <property type="entry name" value="Anti-sigma_ant"/>
</dbReference>
<feature type="domain" description="STAS" evidence="3">
    <location>
        <begin position="1"/>
        <end position="99"/>
    </location>
</feature>
<dbReference type="InterPro" id="IPR002645">
    <property type="entry name" value="STAS_dom"/>
</dbReference>
<gene>
    <name evidence="4" type="ORF">SAMN04487864_104131</name>
</gene>
<dbReference type="Proteomes" id="UP000198943">
    <property type="component" value="Unassembled WGS sequence"/>
</dbReference>
<dbReference type="PROSITE" id="PS50801">
    <property type="entry name" value="STAS"/>
    <property type="match status" value="1"/>
</dbReference>
<dbReference type="InterPro" id="IPR036513">
    <property type="entry name" value="STAS_dom_sf"/>
</dbReference>
<dbReference type="Pfam" id="PF01740">
    <property type="entry name" value="STAS"/>
    <property type="match status" value="1"/>
</dbReference>
<evidence type="ECO:0000256" key="1">
    <source>
        <dbReference type="ARBA" id="ARBA00009013"/>
    </source>
</evidence>
<dbReference type="OrthoDB" id="9794628at2"/>
<protein>
    <recommendedName>
        <fullName evidence="2">Anti-sigma factor antagonist</fullName>
    </recommendedName>
</protein>
<dbReference type="GO" id="GO:0043856">
    <property type="term" value="F:anti-sigma factor antagonist activity"/>
    <property type="evidence" value="ECO:0007669"/>
    <property type="project" value="InterPro"/>
</dbReference>
<evidence type="ECO:0000313" key="4">
    <source>
        <dbReference type="EMBL" id="SDC27540.1"/>
    </source>
</evidence>
<keyword evidence="5" id="KW-1185">Reference proteome</keyword>
<evidence type="ECO:0000256" key="2">
    <source>
        <dbReference type="RuleBase" id="RU003749"/>
    </source>
</evidence>
<dbReference type="CDD" id="cd07043">
    <property type="entry name" value="STAS_anti-anti-sigma_factors"/>
    <property type="match status" value="1"/>
</dbReference>
<dbReference type="EMBL" id="FMYW01000004">
    <property type="protein sequence ID" value="SDC27540.1"/>
    <property type="molecule type" value="Genomic_DNA"/>
</dbReference>
<reference evidence="5" key="1">
    <citation type="submission" date="2016-10" db="EMBL/GenBank/DDBJ databases">
        <authorList>
            <person name="Varghese N."/>
            <person name="Submissions S."/>
        </authorList>
    </citation>
    <scope>NUCLEOTIDE SEQUENCE [LARGE SCALE GENOMIC DNA]</scope>
    <source>
        <strain evidence="5">DSM 11005</strain>
    </source>
</reference>
<dbReference type="SUPFAM" id="SSF52091">
    <property type="entry name" value="SpoIIaa-like"/>
    <property type="match status" value="1"/>
</dbReference>
<evidence type="ECO:0000259" key="3">
    <source>
        <dbReference type="PROSITE" id="PS50801"/>
    </source>
</evidence>